<name>A0A7W9GXZ5_9ACTN</name>
<protein>
    <submittedName>
        <fullName evidence="2">Uncharacterized protein</fullName>
    </submittedName>
</protein>
<keyword evidence="3" id="KW-1185">Reference proteome</keyword>
<evidence type="ECO:0000256" key="1">
    <source>
        <dbReference type="SAM" id="MobiDB-lite"/>
    </source>
</evidence>
<evidence type="ECO:0000313" key="3">
    <source>
        <dbReference type="Proteomes" id="UP000590647"/>
    </source>
</evidence>
<sequence length="362" mass="38672">MGQLARHGAVVGAVAVVDDHRVEVQLKVDERLVCGVADQGVDEPVGLSWPRESNAITDRPKPRLRRCRWPEISPSASACGTRSCRSVGLALSNACEVASRQLREAPAAPGVRCRPVREALPAELPPVGFGAAPPCHRARSQRLLSLRLMPTTDGTDQCRRVPSELINNHACSSASAPPELSEKRCFPSSTQPVGPSSRSGSTRSIPAKTHSLSQQVCQPLQGSFGLRAERAHHDRVAEVPGLGMNTRRAEAAATCRPSTPRPARREAGSPVLLDPPEISRVGARSAVVTTHRRPRMRQDIPAVGPVPQRVEPPSGIGLGRPVGRMLQGMDLIRGRTPPDGGTGLDLREGLLVELTGRFVVAV</sequence>
<proteinExistence type="predicted"/>
<organism evidence="2 3">
    <name type="scientific">Streptomyces caelestis</name>
    <dbReference type="NCBI Taxonomy" id="36816"/>
    <lineage>
        <taxon>Bacteria</taxon>
        <taxon>Bacillati</taxon>
        <taxon>Actinomycetota</taxon>
        <taxon>Actinomycetes</taxon>
        <taxon>Kitasatosporales</taxon>
        <taxon>Streptomycetaceae</taxon>
        <taxon>Streptomyces</taxon>
    </lineage>
</organism>
<feature type="region of interest" description="Disordered" evidence="1">
    <location>
        <begin position="171"/>
        <end position="213"/>
    </location>
</feature>
<gene>
    <name evidence="2" type="ORF">HDA41_000102</name>
</gene>
<feature type="compositionally biased region" description="Polar residues" evidence="1">
    <location>
        <begin position="187"/>
        <end position="213"/>
    </location>
</feature>
<dbReference type="EMBL" id="JACHNE010000001">
    <property type="protein sequence ID" value="MBB5792138.1"/>
    <property type="molecule type" value="Genomic_DNA"/>
</dbReference>
<accession>A0A7W9GXZ5</accession>
<reference evidence="2 3" key="1">
    <citation type="submission" date="2020-08" db="EMBL/GenBank/DDBJ databases">
        <title>Sequencing the genomes of 1000 actinobacteria strains.</title>
        <authorList>
            <person name="Klenk H.-P."/>
        </authorList>
    </citation>
    <scope>NUCLEOTIDE SEQUENCE [LARGE SCALE GENOMIC DNA]</scope>
    <source>
        <strain evidence="2 3">DSM 40084</strain>
    </source>
</reference>
<dbReference type="Proteomes" id="UP000590647">
    <property type="component" value="Unassembled WGS sequence"/>
</dbReference>
<feature type="region of interest" description="Disordered" evidence="1">
    <location>
        <begin position="252"/>
        <end position="276"/>
    </location>
</feature>
<comment type="caution">
    <text evidence="2">The sequence shown here is derived from an EMBL/GenBank/DDBJ whole genome shotgun (WGS) entry which is preliminary data.</text>
</comment>
<dbReference type="AlphaFoldDB" id="A0A7W9GXZ5"/>
<evidence type="ECO:0000313" key="2">
    <source>
        <dbReference type="EMBL" id="MBB5792138.1"/>
    </source>
</evidence>